<dbReference type="AlphaFoldDB" id="X1FRH3"/>
<evidence type="ECO:0000313" key="2">
    <source>
        <dbReference type="EMBL" id="GAH48286.1"/>
    </source>
</evidence>
<feature type="domain" description="HemN C-terminal" evidence="1">
    <location>
        <begin position="20"/>
        <end position="86"/>
    </location>
</feature>
<dbReference type="GO" id="GO:0006779">
    <property type="term" value="P:porphyrin-containing compound biosynthetic process"/>
    <property type="evidence" value="ECO:0007669"/>
    <property type="project" value="TreeGrafter"/>
</dbReference>
<comment type="caution">
    <text evidence="2">The sequence shown here is derived from an EMBL/GenBank/DDBJ whole genome shotgun (WGS) entry which is preliminary data.</text>
</comment>
<reference evidence="2" key="1">
    <citation type="journal article" date="2014" name="Front. Microbiol.">
        <title>High frequency of phylogenetically diverse reductive dehalogenase-homologous genes in deep subseafloor sedimentary metagenomes.</title>
        <authorList>
            <person name="Kawai M."/>
            <person name="Futagami T."/>
            <person name="Toyoda A."/>
            <person name="Takaki Y."/>
            <person name="Nishi S."/>
            <person name="Hori S."/>
            <person name="Arai W."/>
            <person name="Tsubouchi T."/>
            <person name="Morono Y."/>
            <person name="Uchiyama I."/>
            <person name="Ito T."/>
            <person name="Fujiyama A."/>
            <person name="Inagaki F."/>
            <person name="Takami H."/>
        </authorList>
    </citation>
    <scope>NUCLEOTIDE SEQUENCE</scope>
    <source>
        <strain evidence="2">Expedition CK06-06</strain>
    </source>
</reference>
<dbReference type="Pfam" id="PF06969">
    <property type="entry name" value="HemN_C"/>
    <property type="match status" value="1"/>
</dbReference>
<dbReference type="InterPro" id="IPR058240">
    <property type="entry name" value="rSAM_sf"/>
</dbReference>
<organism evidence="2">
    <name type="scientific">marine sediment metagenome</name>
    <dbReference type="NCBI Taxonomy" id="412755"/>
    <lineage>
        <taxon>unclassified sequences</taxon>
        <taxon>metagenomes</taxon>
        <taxon>ecological metagenomes</taxon>
    </lineage>
</organism>
<dbReference type="PANTHER" id="PTHR13932">
    <property type="entry name" value="COPROPORPHYRINIGEN III OXIDASE"/>
    <property type="match status" value="1"/>
</dbReference>
<protein>
    <recommendedName>
        <fullName evidence="1">HemN C-terminal domain-containing protein</fullName>
    </recommendedName>
</protein>
<proteinExistence type="predicted"/>
<dbReference type="PANTHER" id="PTHR13932:SF5">
    <property type="entry name" value="RADICAL S-ADENOSYL METHIONINE DOMAIN-CONTAINING PROTEIN 1, MITOCHONDRIAL"/>
    <property type="match status" value="1"/>
</dbReference>
<evidence type="ECO:0000259" key="1">
    <source>
        <dbReference type="Pfam" id="PF06969"/>
    </source>
</evidence>
<accession>X1FRH3</accession>
<sequence>MKYVKDIEEGEFPVGGQEVLSREQMMTESIFLGLRKADGIDVSEFNSRFDENFFKIFGEQIDDLKKKGLIVANQTSCALTVKGMLFLDSITSMLVSKDF</sequence>
<name>X1FRH3_9ZZZZ</name>
<dbReference type="InterPro" id="IPR034505">
    <property type="entry name" value="Coproporphyrinogen-III_oxidase"/>
</dbReference>
<dbReference type="EMBL" id="BARU01022965">
    <property type="protein sequence ID" value="GAH48286.1"/>
    <property type="molecule type" value="Genomic_DNA"/>
</dbReference>
<dbReference type="SUPFAM" id="SSF102114">
    <property type="entry name" value="Radical SAM enzymes"/>
    <property type="match status" value="1"/>
</dbReference>
<gene>
    <name evidence="2" type="ORF">S03H2_37317</name>
</gene>
<dbReference type="GO" id="GO:0051539">
    <property type="term" value="F:4 iron, 4 sulfur cluster binding"/>
    <property type="evidence" value="ECO:0007669"/>
    <property type="project" value="TreeGrafter"/>
</dbReference>
<dbReference type="GO" id="GO:0005737">
    <property type="term" value="C:cytoplasm"/>
    <property type="evidence" value="ECO:0007669"/>
    <property type="project" value="TreeGrafter"/>
</dbReference>
<dbReference type="InterPro" id="IPR010723">
    <property type="entry name" value="HemN_C"/>
</dbReference>